<dbReference type="PANTHER" id="PTHR43135:SF3">
    <property type="entry name" value="ALPHA-D-RIBOSE 1-METHYLPHOSPHONATE 5-TRIPHOSPHATE DIPHOSPHATASE"/>
    <property type="match status" value="1"/>
</dbReference>
<organism evidence="3 4">
    <name type="scientific">Dyella ginsengisoli</name>
    <dbReference type="NCBI Taxonomy" id="363848"/>
    <lineage>
        <taxon>Bacteria</taxon>
        <taxon>Pseudomonadati</taxon>
        <taxon>Pseudomonadota</taxon>
        <taxon>Gammaproteobacteria</taxon>
        <taxon>Lysobacterales</taxon>
        <taxon>Rhodanobacteraceae</taxon>
        <taxon>Dyella</taxon>
    </lineage>
</organism>
<keyword evidence="4" id="KW-1185">Reference proteome</keyword>
<gene>
    <name evidence="3" type="ORF">ISP17_01760</name>
</gene>
<comment type="caution">
    <text evidence="3">The sequence shown here is derived from an EMBL/GenBank/DDBJ whole genome shotgun (WGS) entry which is preliminary data.</text>
</comment>
<dbReference type="InterPro" id="IPR057744">
    <property type="entry name" value="OTAase-like"/>
</dbReference>
<feature type="domain" description="Amidohydrolase-related" evidence="2">
    <location>
        <begin position="97"/>
        <end position="444"/>
    </location>
</feature>
<evidence type="ECO:0000313" key="4">
    <source>
        <dbReference type="Proteomes" id="UP001620460"/>
    </source>
</evidence>
<dbReference type="InterPro" id="IPR032466">
    <property type="entry name" value="Metal_Hydrolase"/>
</dbReference>
<accession>A0ABW8JNH3</accession>
<feature type="chain" id="PRO_5046992632" evidence="1">
    <location>
        <begin position="23"/>
        <end position="454"/>
    </location>
</feature>
<dbReference type="EMBL" id="JADIKM010000001">
    <property type="protein sequence ID" value="MFK2902673.1"/>
    <property type="molecule type" value="Genomic_DNA"/>
</dbReference>
<dbReference type="Pfam" id="PF01979">
    <property type="entry name" value="Amidohydro_1"/>
    <property type="match status" value="1"/>
</dbReference>
<evidence type="ECO:0000313" key="3">
    <source>
        <dbReference type="EMBL" id="MFK2902673.1"/>
    </source>
</evidence>
<dbReference type="RefSeq" id="WP_404629794.1">
    <property type="nucleotide sequence ID" value="NZ_JADIKM010000001.1"/>
</dbReference>
<evidence type="ECO:0000256" key="1">
    <source>
        <dbReference type="SAM" id="SignalP"/>
    </source>
</evidence>
<dbReference type="Proteomes" id="UP001620460">
    <property type="component" value="Unassembled WGS sequence"/>
</dbReference>
<keyword evidence="1" id="KW-0732">Signal</keyword>
<dbReference type="SUPFAM" id="SSF51338">
    <property type="entry name" value="Composite domain of metallo-dependent hydrolases"/>
    <property type="match status" value="1"/>
</dbReference>
<evidence type="ECO:0000259" key="2">
    <source>
        <dbReference type="Pfam" id="PF01979"/>
    </source>
</evidence>
<reference evidence="3 4" key="1">
    <citation type="submission" date="2020-10" db="EMBL/GenBank/DDBJ databases">
        <title>Phylogeny of dyella-like bacteria.</title>
        <authorList>
            <person name="Fu J."/>
        </authorList>
    </citation>
    <scope>NUCLEOTIDE SEQUENCE [LARGE SCALE GENOMIC DNA]</scope>
    <source>
        <strain evidence="3 4">Gsoil3046</strain>
    </source>
</reference>
<dbReference type="PANTHER" id="PTHR43135">
    <property type="entry name" value="ALPHA-D-RIBOSE 1-METHYLPHOSPHONATE 5-TRIPHOSPHATE DIPHOSPHATASE"/>
    <property type="match status" value="1"/>
</dbReference>
<proteinExistence type="predicted"/>
<dbReference type="InterPro" id="IPR051781">
    <property type="entry name" value="Metallo-dep_Hydrolase"/>
</dbReference>
<feature type="signal peptide" evidence="1">
    <location>
        <begin position="1"/>
        <end position="22"/>
    </location>
</feature>
<dbReference type="InterPro" id="IPR011059">
    <property type="entry name" value="Metal-dep_hydrolase_composite"/>
</dbReference>
<dbReference type="CDD" id="cd01299">
    <property type="entry name" value="Met_dep_hydrolase_A"/>
    <property type="match status" value="1"/>
</dbReference>
<dbReference type="InterPro" id="IPR006680">
    <property type="entry name" value="Amidohydro-rel"/>
</dbReference>
<sequence>MLVRPVTIALAAALALPTALLADTDDAPAKGSLAVVTCGHAIDTAAGKLLGETTVIVEDGVIREVRPGTVDLKAMGDQAQAAGKRFQAIALPTSTCLPGLIDAHTHLTDETSPTGYSDQFRWNVADYAIRSTVYAKRTLLAGFTTVRNLGDGHNESAALRNAINAGVVPGPRIYTAGVPIGSTGGHADPTDGYRQDLAGDPGPANGIINSPQDAWKAVREHYKAGDDLIKIMPSGGVLDESASADNPQMTLEEIKAVVAAAHDYGYTVAAHAHGAEGIRRAVLGGVDSIEHGTFMNAEDMKLMKEHGTWYVPTIIAGKYVEQMAAKPGYYPPQVAAKAKLVGPIIQATAGKAYRAGVKIAFGTDAAVYPHGQNAKEFKYMVDAGMPPMYVLQAATTHAAELLHQSGKLGQLAPGFVGDVVAVPGNPLEDITLMQKVNFVMKDGVVYKQDGTPVE</sequence>
<name>A0ABW8JNH3_9GAMM</name>
<dbReference type="Gene3D" id="2.30.40.10">
    <property type="entry name" value="Urease, subunit C, domain 1"/>
    <property type="match status" value="1"/>
</dbReference>
<dbReference type="Gene3D" id="3.20.20.140">
    <property type="entry name" value="Metal-dependent hydrolases"/>
    <property type="match status" value="1"/>
</dbReference>
<protein>
    <submittedName>
        <fullName evidence="3">Amidohydrolase family protein</fullName>
    </submittedName>
</protein>
<dbReference type="SUPFAM" id="SSF51556">
    <property type="entry name" value="Metallo-dependent hydrolases"/>
    <property type="match status" value="1"/>
</dbReference>